<sequence length="109" mass="12597">METSGYIETESKSNVHSNPSYGFSITCKTQLNHRKSIDPETISTVTYNKIKPNSFQGSKKNFKPEEITFHKKEICTTVSIKNFSEKFLRPLHRQEEQSKEASKGKQQLR</sequence>
<dbReference type="Proteomes" id="UP000031036">
    <property type="component" value="Unassembled WGS sequence"/>
</dbReference>
<reference evidence="2 3" key="1">
    <citation type="submission" date="2014-11" db="EMBL/GenBank/DDBJ databases">
        <title>Genetic blueprint of the zoonotic pathogen Toxocara canis.</title>
        <authorList>
            <person name="Zhu X.-Q."/>
            <person name="Korhonen P.K."/>
            <person name="Cai H."/>
            <person name="Young N.D."/>
            <person name="Nejsum P."/>
            <person name="von Samson-Himmelstjerna G."/>
            <person name="Boag P.R."/>
            <person name="Tan P."/>
            <person name="Li Q."/>
            <person name="Min J."/>
            <person name="Yang Y."/>
            <person name="Wang X."/>
            <person name="Fang X."/>
            <person name="Hall R.S."/>
            <person name="Hofmann A."/>
            <person name="Sternberg P.W."/>
            <person name="Jex A.R."/>
            <person name="Gasser R.B."/>
        </authorList>
    </citation>
    <scope>NUCLEOTIDE SEQUENCE [LARGE SCALE GENOMIC DNA]</scope>
    <source>
        <strain evidence="2">PN_DK_2014</strain>
    </source>
</reference>
<name>A0A0B2USR2_TOXCA</name>
<dbReference type="AlphaFoldDB" id="A0A0B2USR2"/>
<accession>A0A0B2USR2</accession>
<comment type="caution">
    <text evidence="2">The sequence shown here is derived from an EMBL/GenBank/DDBJ whole genome shotgun (WGS) entry which is preliminary data.</text>
</comment>
<dbReference type="EMBL" id="JPKZ01002975">
    <property type="protein sequence ID" value="KHN74071.1"/>
    <property type="molecule type" value="Genomic_DNA"/>
</dbReference>
<feature type="region of interest" description="Disordered" evidence="1">
    <location>
        <begin position="89"/>
        <end position="109"/>
    </location>
</feature>
<feature type="non-terminal residue" evidence="2">
    <location>
        <position position="109"/>
    </location>
</feature>
<proteinExistence type="predicted"/>
<gene>
    <name evidence="2" type="ORF">Tcan_01039</name>
</gene>
<protein>
    <submittedName>
        <fullName evidence="2">Uncharacterized protein</fullName>
    </submittedName>
</protein>
<organism evidence="2 3">
    <name type="scientific">Toxocara canis</name>
    <name type="common">Canine roundworm</name>
    <dbReference type="NCBI Taxonomy" id="6265"/>
    <lineage>
        <taxon>Eukaryota</taxon>
        <taxon>Metazoa</taxon>
        <taxon>Ecdysozoa</taxon>
        <taxon>Nematoda</taxon>
        <taxon>Chromadorea</taxon>
        <taxon>Rhabditida</taxon>
        <taxon>Spirurina</taxon>
        <taxon>Ascaridomorpha</taxon>
        <taxon>Ascaridoidea</taxon>
        <taxon>Toxocaridae</taxon>
        <taxon>Toxocara</taxon>
    </lineage>
</organism>
<feature type="compositionally biased region" description="Basic and acidic residues" evidence="1">
    <location>
        <begin position="89"/>
        <end position="103"/>
    </location>
</feature>
<evidence type="ECO:0000313" key="3">
    <source>
        <dbReference type="Proteomes" id="UP000031036"/>
    </source>
</evidence>
<evidence type="ECO:0000313" key="2">
    <source>
        <dbReference type="EMBL" id="KHN74071.1"/>
    </source>
</evidence>
<keyword evidence="3" id="KW-1185">Reference proteome</keyword>
<evidence type="ECO:0000256" key="1">
    <source>
        <dbReference type="SAM" id="MobiDB-lite"/>
    </source>
</evidence>